<dbReference type="EMBL" id="SPUK01000016">
    <property type="protein sequence ID" value="TQV92101.1"/>
    <property type="molecule type" value="Genomic_DNA"/>
</dbReference>
<evidence type="ECO:0000313" key="3">
    <source>
        <dbReference type="Proteomes" id="UP000315783"/>
    </source>
</evidence>
<dbReference type="OrthoDB" id="4922434at2759"/>
<gene>
    <name evidence="2" type="ORF">IF1G_09173</name>
</gene>
<sequence>MASSNASPLPLNELVRLHRKAVQHPFFWTSDHLGLLGGRFDDLTTVDGESSREATAVSGPAAQSRANKPHGAYHGMCRKRQVISLEWSSSPMRKLYFIKKLLVGAKLPFRMSCSGPGFFYAGKIVHQAAYVALYPHDRDDRSGGTVPPLTGYVDYSEIQRRRRRKCIQHSNRFCLSSYDTSEDKISRVTPKDWSEDPYLVCILLSIAQRQSTIKSKHDQDSNSTCRACLLVTTESGSKFIYLFELYATAELLQSFKKPHPKSKSATFPVIKRTRISFEPCVSFRSRIMELLGDQPKGTSSGAVVSVAGKPEQAADGGVGIDKERKDEHDVSPPENTIQDSKMEES</sequence>
<proteinExistence type="predicted"/>
<name>A0A545URL4_9HYPO</name>
<dbReference type="AlphaFoldDB" id="A0A545URL4"/>
<evidence type="ECO:0000256" key="1">
    <source>
        <dbReference type="SAM" id="MobiDB-lite"/>
    </source>
</evidence>
<feature type="region of interest" description="Disordered" evidence="1">
    <location>
        <begin position="295"/>
        <end position="345"/>
    </location>
</feature>
<accession>A0A545URL4</accession>
<feature type="compositionally biased region" description="Basic and acidic residues" evidence="1">
    <location>
        <begin position="320"/>
        <end position="331"/>
    </location>
</feature>
<evidence type="ECO:0000313" key="2">
    <source>
        <dbReference type="EMBL" id="TQV92101.1"/>
    </source>
</evidence>
<keyword evidence="3" id="KW-1185">Reference proteome</keyword>
<reference evidence="2 3" key="1">
    <citation type="journal article" date="2019" name="Appl. Microbiol. Biotechnol.">
        <title>Genome sequence of Isaria javanica and comparative genome analysis insights into family S53 peptidase evolution in fungal entomopathogens.</title>
        <authorList>
            <person name="Lin R."/>
            <person name="Zhang X."/>
            <person name="Xin B."/>
            <person name="Zou M."/>
            <person name="Gao Y."/>
            <person name="Qin F."/>
            <person name="Hu Q."/>
            <person name="Xie B."/>
            <person name="Cheng X."/>
        </authorList>
    </citation>
    <scope>NUCLEOTIDE SEQUENCE [LARGE SCALE GENOMIC DNA]</scope>
    <source>
        <strain evidence="2 3">IJ1G</strain>
    </source>
</reference>
<comment type="caution">
    <text evidence="2">The sequence shown here is derived from an EMBL/GenBank/DDBJ whole genome shotgun (WGS) entry which is preliminary data.</text>
</comment>
<protein>
    <submittedName>
        <fullName evidence="2">Uncharacterized protein</fullName>
    </submittedName>
</protein>
<feature type="region of interest" description="Disordered" evidence="1">
    <location>
        <begin position="51"/>
        <end position="72"/>
    </location>
</feature>
<dbReference type="Proteomes" id="UP000315783">
    <property type="component" value="Unassembled WGS sequence"/>
</dbReference>
<organism evidence="2 3">
    <name type="scientific">Cordyceps javanica</name>
    <dbReference type="NCBI Taxonomy" id="43265"/>
    <lineage>
        <taxon>Eukaryota</taxon>
        <taxon>Fungi</taxon>
        <taxon>Dikarya</taxon>
        <taxon>Ascomycota</taxon>
        <taxon>Pezizomycotina</taxon>
        <taxon>Sordariomycetes</taxon>
        <taxon>Hypocreomycetidae</taxon>
        <taxon>Hypocreales</taxon>
        <taxon>Cordycipitaceae</taxon>
        <taxon>Cordyceps</taxon>
    </lineage>
</organism>